<name>A0A553QG12_9TELE</name>
<keyword evidence="3" id="KW-1185">Reference proteome</keyword>
<comment type="caution">
    <text evidence="2">The sequence shown here is derived from an EMBL/GenBank/DDBJ whole genome shotgun (WGS) entry which is preliminary data.</text>
</comment>
<feature type="compositionally biased region" description="Basic and acidic residues" evidence="1">
    <location>
        <begin position="93"/>
        <end position="107"/>
    </location>
</feature>
<reference evidence="2 3" key="1">
    <citation type="journal article" date="2019" name="Sci. Data">
        <title>Hybrid genome assembly and annotation of Danionella translucida.</title>
        <authorList>
            <person name="Kadobianskyi M."/>
            <person name="Schulze L."/>
            <person name="Schuelke M."/>
            <person name="Judkewitz B."/>
        </authorList>
    </citation>
    <scope>NUCLEOTIDE SEQUENCE [LARGE SCALE GENOMIC DNA]</scope>
    <source>
        <strain evidence="2 3">Bolton</strain>
    </source>
</reference>
<evidence type="ECO:0000256" key="1">
    <source>
        <dbReference type="SAM" id="MobiDB-lite"/>
    </source>
</evidence>
<gene>
    <name evidence="2" type="ORF">DNTS_016950</name>
</gene>
<accession>A0A553QG12</accession>
<organism evidence="2 3">
    <name type="scientific">Danionella cerebrum</name>
    <dbReference type="NCBI Taxonomy" id="2873325"/>
    <lineage>
        <taxon>Eukaryota</taxon>
        <taxon>Metazoa</taxon>
        <taxon>Chordata</taxon>
        <taxon>Craniata</taxon>
        <taxon>Vertebrata</taxon>
        <taxon>Euteleostomi</taxon>
        <taxon>Actinopterygii</taxon>
        <taxon>Neopterygii</taxon>
        <taxon>Teleostei</taxon>
        <taxon>Ostariophysi</taxon>
        <taxon>Cypriniformes</taxon>
        <taxon>Danionidae</taxon>
        <taxon>Danioninae</taxon>
        <taxon>Danionella</taxon>
    </lineage>
</organism>
<evidence type="ECO:0000313" key="3">
    <source>
        <dbReference type="Proteomes" id="UP000316079"/>
    </source>
</evidence>
<dbReference type="EMBL" id="SRMA01026018">
    <property type="protein sequence ID" value="TRY88872.1"/>
    <property type="molecule type" value="Genomic_DNA"/>
</dbReference>
<dbReference type="OrthoDB" id="205546at2759"/>
<dbReference type="Proteomes" id="UP000316079">
    <property type="component" value="Unassembled WGS sequence"/>
</dbReference>
<evidence type="ECO:0000313" key="2">
    <source>
        <dbReference type="EMBL" id="TRY88872.1"/>
    </source>
</evidence>
<feature type="region of interest" description="Disordered" evidence="1">
    <location>
        <begin position="85"/>
        <end position="116"/>
    </location>
</feature>
<proteinExistence type="predicted"/>
<dbReference type="AlphaFoldDB" id="A0A553QG12"/>
<protein>
    <submittedName>
        <fullName evidence="2">Uncharacterized protein</fullName>
    </submittedName>
</protein>
<sequence length="145" mass="16437">MQLRLRHKHTRSDCKDTELCVFALLSICPVEAHNNRDLLTSSTHCNSSLICSVSGVCHAPQQKFCSSCAPPELLLSLIRLQEERAAPNVSRRRGGERPLDTSRMREKDDDDDDDDDDDVQFSCFAWSSEALHLLDSSQSLWNVKY</sequence>